<protein>
    <submittedName>
        <fullName evidence="2">Uncharacterized protein</fullName>
    </submittedName>
</protein>
<evidence type="ECO:0000256" key="1">
    <source>
        <dbReference type="SAM" id="MobiDB-lite"/>
    </source>
</evidence>
<feature type="compositionally biased region" description="Basic residues" evidence="1">
    <location>
        <begin position="1"/>
        <end position="15"/>
    </location>
</feature>
<dbReference type="PANTHER" id="PTHR34837">
    <property type="entry name" value="OS05G0595500 PROTEIN"/>
    <property type="match status" value="1"/>
</dbReference>
<feature type="compositionally biased region" description="Basic and acidic residues" evidence="1">
    <location>
        <begin position="16"/>
        <end position="63"/>
    </location>
</feature>
<feature type="compositionally biased region" description="Basic and acidic residues" evidence="1">
    <location>
        <begin position="544"/>
        <end position="563"/>
    </location>
</feature>
<gene>
    <name evidence="2" type="ORF">Acr_25g0008030</name>
</gene>
<feature type="compositionally biased region" description="Low complexity" evidence="1">
    <location>
        <begin position="590"/>
        <end position="599"/>
    </location>
</feature>
<dbReference type="OrthoDB" id="1938945at2759"/>
<feature type="compositionally biased region" description="Basic and acidic residues" evidence="1">
    <location>
        <begin position="115"/>
        <end position="146"/>
    </location>
</feature>
<sequence length="1433" mass="161605">MTRSSRHKSHRPSKHSSRDAKEHSDLEEDVKMKDRNVKEEGSVRVSRDSGSSEKRKKKEENVDSVRFNSIKDSNESKDKERGSEKERKVQDNKGETEARAIGCEAAKKQGSHSVDFGEEKQGKRGRENTDIQDELRNHDLEKELEKRTRRRRDGSNDKDKYQVKESEDRRLSLKGERAKDGRSKDEKRKDGSYGNKHREDGDRDKRNKDDKDLEDGDRDSRHRDLKYREDGDRDNRHRDGKYQEDGGRDNRLRDVKYNEDGDRDNRHRDNKYHEDDRDNRHRDDKYHEASDRDKRHRNDKYCEDGDRDDRHRDDKYREDGDRDDRHRDHWYLEDGSRDSRYREEKNLEDVGRDGRHRDGKQRDDSDKDKRLRDGKHRDEHPRDRTSDNKKSMSSTRVESVSDRGRSNAHTDVVAAPNQSRRRSSPGFSSHAAKDHYRPSKQEESKYRDYAHEERVQHNVTPSKEFTGVTEKTSLSRSIEKSLQKYDSHLGELSAERRPKADARTSPLHLVDKSPSSLSTDRRHLNRSDARRSLDVEDSGQRGGGSKDAKDYSGREGRGSRELAMEILPGDELSQADGDNISVSSPFGRTSHLSSSSRSLLPPPAPFRIGADNHGSLEDDNRGKPSNRQRRIGDPNTGRMQGSPWRGVPNWPSPLANGFLPFQHGPPPVSFPTVMHQFPTPPMFSVRPPMELNRSGVPYHVPDGNRFSGQGRMRGWQNQVDDSCPTPFHGWDANNAVFGDESHIYGRLDWDHNRTLPNDRVWEASGDTWKSQNSGVSAESPSAPQKEDYSARGPADEVGTDQSILQAQNDQKQPIVLTESIDTDQSSDTHERNTLDDPKTISEMPNLSRKDDTCLAHVYLSVLNISVDLTQPELYSQFTGLMSLDQNTNSEEEDDSKFLLVEETLDATTKIPNKSSSASLFSTMNDSVLQKAMSVYKKLREEVRVIKGNEIPFCNVESLESTPTLDQEAAGSDDDKPGEVVPACGEQEAEGVVSTLNEVKMEDPPAITYEKIDEPALSDSLDKPEESIPALNEMKMELDLVPKREALDYMVEDKSSNPENEEQSQLHSPGEAEEVSRFHNEGHNLHDVDTKCGPVLFSDVPSEAAMPESIESGSVNLSRIHQSPEILVPSEEFLSVCSGNDVGNSSYLVRGVLGELASSMCLRCKLNMPNGYVLVCLGVNRICYECKLDMSNGYLSRCKSCLGISRVRRSASRAVRSLLSASKQKSRAFSLVNFLISLTHQPLSSFFVVSLTRSSCGFSCGSFIQRKGALVSFIGEAGFWKCIQRMDLGCPCPSCSSAEERVNHMVCLSSDAPSRSICPVSDPADTFSGSNSKLSFQWRLNVFVCKVGVPPIQRKAINGSFTVKAMNGSFTAKKPQPQVNAVPKQRPQTLDSLFANMKEQRMRALSQQNNGGRRNGGGCKDISREEVDLATDLG</sequence>
<comment type="caution">
    <text evidence="2">The sequence shown here is derived from an EMBL/GenBank/DDBJ whole genome shotgun (WGS) entry which is preliminary data.</text>
</comment>
<keyword evidence="3" id="KW-1185">Reference proteome</keyword>
<feature type="compositionally biased region" description="Basic and acidic residues" evidence="1">
    <location>
        <begin position="431"/>
        <end position="456"/>
    </location>
</feature>
<feature type="compositionally biased region" description="Basic and acidic residues" evidence="1">
    <location>
        <begin position="153"/>
        <end position="211"/>
    </location>
</feature>
<dbReference type="PANTHER" id="PTHR34837:SF1">
    <property type="entry name" value="LOW PROTEIN: ZINC FINGER CCCH DOMAIN PROTEIN"/>
    <property type="match status" value="1"/>
</dbReference>
<dbReference type="Proteomes" id="UP000585474">
    <property type="component" value="Unassembled WGS sequence"/>
</dbReference>
<name>A0A7J0H0U1_9ERIC</name>
<feature type="compositionally biased region" description="Basic and acidic residues" evidence="1">
    <location>
        <begin position="519"/>
        <end position="534"/>
    </location>
</feature>
<feature type="region of interest" description="Disordered" evidence="1">
    <location>
        <begin position="1"/>
        <end position="649"/>
    </location>
</feature>
<feature type="region of interest" description="Disordered" evidence="1">
    <location>
        <begin position="1401"/>
        <end position="1433"/>
    </location>
</feature>
<feature type="compositionally biased region" description="Basic and acidic residues" evidence="1">
    <location>
        <begin position="218"/>
        <end position="293"/>
    </location>
</feature>
<dbReference type="EMBL" id="BJWL01000025">
    <property type="protein sequence ID" value="GFZ16394.1"/>
    <property type="molecule type" value="Genomic_DNA"/>
</dbReference>
<feature type="region of interest" description="Disordered" evidence="1">
    <location>
        <begin position="764"/>
        <end position="845"/>
    </location>
</feature>
<evidence type="ECO:0000313" key="2">
    <source>
        <dbReference type="EMBL" id="GFZ16394.1"/>
    </source>
</evidence>
<accession>A0A7J0H0U1</accession>
<feature type="compositionally biased region" description="Basic and acidic residues" evidence="1">
    <location>
        <begin position="72"/>
        <end position="98"/>
    </location>
</feature>
<feature type="compositionally biased region" description="Basic and acidic residues" evidence="1">
    <location>
        <begin position="477"/>
        <end position="502"/>
    </location>
</feature>
<feature type="compositionally biased region" description="Basic and acidic residues" evidence="1">
    <location>
        <begin position="299"/>
        <end position="390"/>
    </location>
</feature>
<evidence type="ECO:0000313" key="3">
    <source>
        <dbReference type="Proteomes" id="UP000585474"/>
    </source>
</evidence>
<organism evidence="2 3">
    <name type="scientific">Actinidia rufa</name>
    <dbReference type="NCBI Taxonomy" id="165716"/>
    <lineage>
        <taxon>Eukaryota</taxon>
        <taxon>Viridiplantae</taxon>
        <taxon>Streptophyta</taxon>
        <taxon>Embryophyta</taxon>
        <taxon>Tracheophyta</taxon>
        <taxon>Spermatophyta</taxon>
        <taxon>Magnoliopsida</taxon>
        <taxon>eudicotyledons</taxon>
        <taxon>Gunneridae</taxon>
        <taxon>Pentapetalae</taxon>
        <taxon>asterids</taxon>
        <taxon>Ericales</taxon>
        <taxon>Actinidiaceae</taxon>
        <taxon>Actinidia</taxon>
    </lineage>
</organism>
<feature type="compositionally biased region" description="Polar residues" evidence="1">
    <location>
        <begin position="799"/>
        <end position="811"/>
    </location>
</feature>
<feature type="compositionally biased region" description="Polar residues" evidence="1">
    <location>
        <begin position="767"/>
        <end position="782"/>
    </location>
</feature>
<feature type="compositionally biased region" description="Basic and acidic residues" evidence="1">
    <location>
        <begin position="826"/>
        <end position="839"/>
    </location>
</feature>
<feature type="region of interest" description="Disordered" evidence="1">
    <location>
        <begin position="1052"/>
        <end position="1074"/>
    </location>
</feature>
<feature type="compositionally biased region" description="Polar residues" evidence="1">
    <location>
        <begin position="457"/>
        <end position="476"/>
    </location>
</feature>
<reference evidence="2 3" key="1">
    <citation type="submission" date="2019-07" db="EMBL/GenBank/DDBJ databases">
        <title>De Novo Assembly of kiwifruit Actinidia rufa.</title>
        <authorList>
            <person name="Sugita-Konishi S."/>
            <person name="Sato K."/>
            <person name="Mori E."/>
            <person name="Abe Y."/>
            <person name="Kisaki G."/>
            <person name="Hamano K."/>
            <person name="Suezawa K."/>
            <person name="Otani M."/>
            <person name="Fukuda T."/>
            <person name="Manabe T."/>
            <person name="Gomi K."/>
            <person name="Tabuchi M."/>
            <person name="Akimitsu K."/>
            <person name="Kataoka I."/>
        </authorList>
    </citation>
    <scope>NUCLEOTIDE SEQUENCE [LARGE SCALE GENOMIC DNA]</scope>
    <source>
        <strain evidence="3">cv. Fuchu</strain>
    </source>
</reference>
<proteinExistence type="predicted"/>